<dbReference type="AlphaFoldDB" id="A0A6S7A1A9"/>
<dbReference type="InterPro" id="IPR049457">
    <property type="entry name" value="Emfourin"/>
</dbReference>
<name>A0A6S7A1A9_9BURK</name>
<dbReference type="EMBL" id="CADIJQ010000004">
    <property type="protein sequence ID" value="CAB3707369.1"/>
    <property type="molecule type" value="Genomic_DNA"/>
</dbReference>
<proteinExistence type="predicted"/>
<dbReference type="Pfam" id="PF20242">
    <property type="entry name" value="Emfourin"/>
    <property type="match status" value="1"/>
</dbReference>
<protein>
    <submittedName>
        <fullName evidence="1">Uncharacterized protein</fullName>
    </submittedName>
</protein>
<evidence type="ECO:0000313" key="2">
    <source>
        <dbReference type="Proteomes" id="UP000494269"/>
    </source>
</evidence>
<organism evidence="1 2">
    <name type="scientific">Achromobacter kerstersii</name>
    <dbReference type="NCBI Taxonomy" id="1353890"/>
    <lineage>
        <taxon>Bacteria</taxon>
        <taxon>Pseudomonadati</taxon>
        <taxon>Pseudomonadota</taxon>
        <taxon>Betaproteobacteria</taxon>
        <taxon>Burkholderiales</taxon>
        <taxon>Alcaligenaceae</taxon>
        <taxon>Achromobacter</taxon>
    </lineage>
</organism>
<gene>
    <name evidence="1" type="ORF">LMG3441_02914</name>
</gene>
<evidence type="ECO:0000313" key="1">
    <source>
        <dbReference type="EMBL" id="CAB3707369.1"/>
    </source>
</evidence>
<keyword evidence="2" id="KW-1185">Reference proteome</keyword>
<accession>A0A6S7A1A9</accession>
<dbReference type="Proteomes" id="UP000494269">
    <property type="component" value="Unassembled WGS sequence"/>
</dbReference>
<sequence length="110" mass="11860">MIELPSLDLALLVRLTREGGVAYLPGLTQPRSINLATCPPGVRQEVCDVLQRAAPLAVPECGQAGGDQRYFHIEIVMDRDEGTAISFDVPEADAPDTLVQLWKAHAEPGP</sequence>
<reference evidence="1 2" key="1">
    <citation type="submission" date="2020-04" db="EMBL/GenBank/DDBJ databases">
        <authorList>
            <person name="De Canck E."/>
        </authorList>
    </citation>
    <scope>NUCLEOTIDE SEQUENCE [LARGE SCALE GENOMIC DNA]</scope>
    <source>
        <strain evidence="1 2">LMG 3441</strain>
    </source>
</reference>
<dbReference type="RefSeq" id="WP_175170121.1">
    <property type="nucleotide sequence ID" value="NZ_CADIJQ010000004.1"/>
</dbReference>